<sequence>MDEQCFPVLGVYIFSYIDFLFFWYFWEPVKINQNVTTPAMSQMKQVALNQGRQDNPTMCTKQTSYTYGIQVCVKSKTIAVVLIPLISLTKRGRKGQDYRSYKWYLTNDRRDTSWSTMVADEGNNWTSEWGTTAYAGHQKKLFKLHKADNAIQVTINLMHNSLFPSDYVSSGGKCWGFLLWVWVSGSDPNFDLFVCEVKTETILSPKTKRRE</sequence>
<dbReference type="EMBL" id="JAHRIO010019483">
    <property type="protein sequence ID" value="MEQ2163830.1"/>
    <property type="molecule type" value="Genomic_DNA"/>
</dbReference>
<feature type="transmembrane region" description="Helical" evidence="1">
    <location>
        <begin position="6"/>
        <end position="26"/>
    </location>
</feature>
<proteinExistence type="predicted"/>
<reference evidence="2 3" key="1">
    <citation type="submission" date="2021-06" db="EMBL/GenBank/DDBJ databases">
        <authorList>
            <person name="Palmer J.M."/>
        </authorList>
    </citation>
    <scope>NUCLEOTIDE SEQUENCE [LARGE SCALE GENOMIC DNA]</scope>
    <source>
        <strain evidence="2 3">GA_2019</strain>
        <tissue evidence="2">Muscle</tissue>
    </source>
</reference>
<keyword evidence="3" id="KW-1185">Reference proteome</keyword>
<organism evidence="2 3">
    <name type="scientific">Goodea atripinnis</name>
    <dbReference type="NCBI Taxonomy" id="208336"/>
    <lineage>
        <taxon>Eukaryota</taxon>
        <taxon>Metazoa</taxon>
        <taxon>Chordata</taxon>
        <taxon>Craniata</taxon>
        <taxon>Vertebrata</taxon>
        <taxon>Euteleostomi</taxon>
        <taxon>Actinopterygii</taxon>
        <taxon>Neopterygii</taxon>
        <taxon>Teleostei</taxon>
        <taxon>Neoteleostei</taxon>
        <taxon>Acanthomorphata</taxon>
        <taxon>Ovalentaria</taxon>
        <taxon>Atherinomorphae</taxon>
        <taxon>Cyprinodontiformes</taxon>
        <taxon>Goodeidae</taxon>
        <taxon>Goodea</taxon>
    </lineage>
</organism>
<name>A0ABV0MXQ9_9TELE</name>
<keyword evidence="1" id="KW-1133">Transmembrane helix</keyword>
<comment type="caution">
    <text evidence="2">The sequence shown here is derived from an EMBL/GenBank/DDBJ whole genome shotgun (WGS) entry which is preliminary data.</text>
</comment>
<evidence type="ECO:0000313" key="2">
    <source>
        <dbReference type="EMBL" id="MEQ2163830.1"/>
    </source>
</evidence>
<accession>A0ABV0MXQ9</accession>
<gene>
    <name evidence="2" type="ORF">GOODEAATRI_034597</name>
</gene>
<keyword evidence="1" id="KW-0472">Membrane</keyword>
<evidence type="ECO:0000313" key="3">
    <source>
        <dbReference type="Proteomes" id="UP001476798"/>
    </source>
</evidence>
<protein>
    <submittedName>
        <fullName evidence="2">Uncharacterized protein</fullName>
    </submittedName>
</protein>
<keyword evidence="1" id="KW-0812">Transmembrane</keyword>
<evidence type="ECO:0000256" key="1">
    <source>
        <dbReference type="SAM" id="Phobius"/>
    </source>
</evidence>
<dbReference type="Proteomes" id="UP001476798">
    <property type="component" value="Unassembled WGS sequence"/>
</dbReference>